<organism evidence="1 2">
    <name type="scientific">Pluteus cervinus</name>
    <dbReference type="NCBI Taxonomy" id="181527"/>
    <lineage>
        <taxon>Eukaryota</taxon>
        <taxon>Fungi</taxon>
        <taxon>Dikarya</taxon>
        <taxon>Basidiomycota</taxon>
        <taxon>Agaricomycotina</taxon>
        <taxon>Agaricomycetes</taxon>
        <taxon>Agaricomycetidae</taxon>
        <taxon>Agaricales</taxon>
        <taxon>Pluteineae</taxon>
        <taxon>Pluteaceae</taxon>
        <taxon>Pluteus</taxon>
    </lineage>
</organism>
<protein>
    <submittedName>
        <fullName evidence="1">Uncharacterized protein</fullName>
    </submittedName>
</protein>
<sequence>MPLVVPSVLGCREKGINTLDNGRRRLHQPPELRTKQTVMSGQGNHGSASSTSNPTNGGQAVTSNAQINPSINQGNVGGQAGSATSTVSNQAPNPGNTAPQEPIDQQLAQGQDQDRTNDYSTNPWMPWELELNWILASSVDGIPGKMESVVPIEGPHSRID</sequence>
<accession>A0ACD3A9G2</accession>
<gene>
    <name evidence="1" type="ORF">BDN72DRAFT_964513</name>
</gene>
<evidence type="ECO:0000313" key="2">
    <source>
        <dbReference type="Proteomes" id="UP000308600"/>
    </source>
</evidence>
<reference evidence="1 2" key="1">
    <citation type="journal article" date="2019" name="Nat. Ecol. Evol.">
        <title>Megaphylogeny resolves global patterns of mushroom evolution.</title>
        <authorList>
            <person name="Varga T."/>
            <person name="Krizsan K."/>
            <person name="Foldi C."/>
            <person name="Dima B."/>
            <person name="Sanchez-Garcia M."/>
            <person name="Sanchez-Ramirez S."/>
            <person name="Szollosi G.J."/>
            <person name="Szarkandi J.G."/>
            <person name="Papp V."/>
            <person name="Albert L."/>
            <person name="Andreopoulos W."/>
            <person name="Angelini C."/>
            <person name="Antonin V."/>
            <person name="Barry K.W."/>
            <person name="Bougher N.L."/>
            <person name="Buchanan P."/>
            <person name="Buyck B."/>
            <person name="Bense V."/>
            <person name="Catcheside P."/>
            <person name="Chovatia M."/>
            <person name="Cooper J."/>
            <person name="Damon W."/>
            <person name="Desjardin D."/>
            <person name="Finy P."/>
            <person name="Geml J."/>
            <person name="Haridas S."/>
            <person name="Hughes K."/>
            <person name="Justo A."/>
            <person name="Karasinski D."/>
            <person name="Kautmanova I."/>
            <person name="Kiss B."/>
            <person name="Kocsube S."/>
            <person name="Kotiranta H."/>
            <person name="LaButti K.M."/>
            <person name="Lechner B.E."/>
            <person name="Liimatainen K."/>
            <person name="Lipzen A."/>
            <person name="Lukacs Z."/>
            <person name="Mihaltcheva S."/>
            <person name="Morgado L.N."/>
            <person name="Niskanen T."/>
            <person name="Noordeloos M.E."/>
            <person name="Ohm R.A."/>
            <person name="Ortiz-Santana B."/>
            <person name="Ovrebo C."/>
            <person name="Racz N."/>
            <person name="Riley R."/>
            <person name="Savchenko A."/>
            <person name="Shiryaev A."/>
            <person name="Soop K."/>
            <person name="Spirin V."/>
            <person name="Szebenyi C."/>
            <person name="Tomsovsky M."/>
            <person name="Tulloss R.E."/>
            <person name="Uehling J."/>
            <person name="Grigoriev I.V."/>
            <person name="Vagvolgyi C."/>
            <person name="Papp T."/>
            <person name="Martin F.M."/>
            <person name="Miettinen O."/>
            <person name="Hibbett D.S."/>
            <person name="Nagy L.G."/>
        </authorList>
    </citation>
    <scope>NUCLEOTIDE SEQUENCE [LARGE SCALE GENOMIC DNA]</scope>
    <source>
        <strain evidence="1 2">NL-1719</strain>
    </source>
</reference>
<proteinExistence type="predicted"/>
<dbReference type="Proteomes" id="UP000308600">
    <property type="component" value="Unassembled WGS sequence"/>
</dbReference>
<keyword evidence="2" id="KW-1185">Reference proteome</keyword>
<dbReference type="EMBL" id="ML208577">
    <property type="protein sequence ID" value="TFK62508.1"/>
    <property type="molecule type" value="Genomic_DNA"/>
</dbReference>
<name>A0ACD3A9G2_9AGAR</name>
<evidence type="ECO:0000313" key="1">
    <source>
        <dbReference type="EMBL" id="TFK62508.1"/>
    </source>
</evidence>